<feature type="compositionally biased region" description="Basic and acidic residues" evidence="15">
    <location>
        <begin position="1"/>
        <end position="12"/>
    </location>
</feature>
<dbReference type="InterPro" id="IPR011009">
    <property type="entry name" value="Kinase-like_dom_sf"/>
</dbReference>
<dbReference type="InterPro" id="IPR008271">
    <property type="entry name" value="Ser/Thr_kinase_AS"/>
</dbReference>
<dbReference type="InterPro" id="IPR011993">
    <property type="entry name" value="PH-like_dom_sf"/>
</dbReference>
<dbReference type="PROSITE" id="PS50011">
    <property type="entry name" value="PROTEIN_KINASE_DOM"/>
    <property type="match status" value="1"/>
</dbReference>
<evidence type="ECO:0000256" key="6">
    <source>
        <dbReference type="ARBA" id="ARBA00022737"/>
    </source>
</evidence>
<gene>
    <name evidence="18" type="ORF">HBR001_LOCUS7812</name>
</gene>
<dbReference type="PANTHER" id="PTHR24347">
    <property type="entry name" value="SERINE/THREONINE-PROTEIN KINASE"/>
    <property type="match status" value="1"/>
</dbReference>
<organism evidence="18 19">
    <name type="scientific">Hyaloperonospora brassicae</name>
    <name type="common">Brassica downy mildew</name>
    <name type="synonym">Peronospora brassicae</name>
    <dbReference type="NCBI Taxonomy" id="162125"/>
    <lineage>
        <taxon>Eukaryota</taxon>
        <taxon>Sar</taxon>
        <taxon>Stramenopiles</taxon>
        <taxon>Oomycota</taxon>
        <taxon>Peronosporomycetes</taxon>
        <taxon>Peronosporales</taxon>
        <taxon>Peronosporaceae</taxon>
        <taxon>Hyaloperonospora</taxon>
    </lineage>
</organism>
<comment type="cofactor">
    <cofactor evidence="1">
        <name>Mg(2+)</name>
        <dbReference type="ChEBI" id="CHEBI:18420"/>
    </cofactor>
</comment>
<reference evidence="18" key="1">
    <citation type="submission" date="2022-12" db="EMBL/GenBank/DDBJ databases">
        <authorList>
            <person name="Webb A."/>
        </authorList>
    </citation>
    <scope>NUCLEOTIDE SEQUENCE</scope>
    <source>
        <strain evidence="18">Hp1</strain>
    </source>
</reference>
<dbReference type="PROSITE" id="PS50003">
    <property type="entry name" value="PH_DOMAIN"/>
    <property type="match status" value="1"/>
</dbReference>
<evidence type="ECO:0000256" key="12">
    <source>
        <dbReference type="ARBA" id="ARBA00047899"/>
    </source>
</evidence>
<evidence type="ECO:0000256" key="3">
    <source>
        <dbReference type="ARBA" id="ARBA00022527"/>
    </source>
</evidence>
<feature type="domain" description="PH" evidence="16">
    <location>
        <begin position="120"/>
        <end position="290"/>
    </location>
</feature>
<dbReference type="InterPro" id="IPR000719">
    <property type="entry name" value="Prot_kinase_dom"/>
</dbReference>
<evidence type="ECO:0000256" key="10">
    <source>
        <dbReference type="ARBA" id="ARBA00022840"/>
    </source>
</evidence>
<sequence>METPAMERDAHAPRSGLLLHHSRASVPMPGSQYRKQQQLASSSADRLRSLDERRRPPYPSIPTAAASVSVSAASPPPLHRRYLGPLDSLCTALSSSGTASAGAVSAAAATAAGARAGGHEVILSGALTKRGHFFKTWLPRHLVLSRGALQVYRKNPYTSGGPRYQEKDVAQLEKKLLKMEVVRTDAIRVEGTDAFKHHPYCFVLAVRKRSRRSGLLGNMSSGSSYKADDSVTRSSMPFRSTSGICFHQRKTSHWRSELWTEDGPVVLYYLQASKEAERQRWIRALQRWIEGESPTKLGRGILNYIVNNEYSNYRYGRKVVVASASPPRSIGLVGDIASASSVTTALSPASQAGRTVEREFPVLANLIRDLHDCKKEDEMIYILDQVLGEVQDGANNGHIKKLIATVGKVKLEQSEVSWTTHVKTAYANIMKALQTAPSGPEPSSQAPTLRAPNVARQISGGSADLSESSRSLSAAEMASFHRFYKLGRKLGSGAFSVVHIATHRETRKQVAVKCIAKAKMGYLDVHSLNQEVEVMSSLDHPNIVPLLDYFEEDRYYYIVTPLCTGGELFDDLVKRKSYTEEDARVLMRKLASAIDYLHSRGIVHRDLKPENILLKTSAPGAEVMIADFGFAKSMNGSRRGTACGTPGYVAPEVVQGEPYGAQVDCWSLGVILFILLCGYPPFPGANHATVLDKVVKADYEFESPYWDKVSDEAKDLVSELLSVDRTKRLDALGVLAHPWMDETRPSTISCTDDSELRKRMTRKCSNLLPALQQMRKHSLTHGSPKIRPSDMNVDDIELDELTMDSDKEMLERELADMKSF</sequence>
<keyword evidence="10 14" id="KW-0067">ATP-binding</keyword>
<evidence type="ECO:0000256" key="5">
    <source>
        <dbReference type="ARBA" id="ARBA00022723"/>
    </source>
</evidence>
<protein>
    <recommendedName>
        <fullName evidence="2">non-specific serine/threonine protein kinase</fullName>
        <ecNumber evidence="2">2.7.11.1</ecNumber>
    </recommendedName>
</protein>
<accession>A0AAV0UT13</accession>
<feature type="domain" description="Protein kinase" evidence="17">
    <location>
        <begin position="484"/>
        <end position="740"/>
    </location>
</feature>
<dbReference type="EC" id="2.7.11.1" evidence="2"/>
<keyword evidence="4" id="KW-0808">Transferase</keyword>
<comment type="similarity">
    <text evidence="11">Belongs to the protein kinase superfamily. Ser/Thr protein kinase family. CDPK subfamily.</text>
</comment>
<evidence type="ECO:0000313" key="19">
    <source>
        <dbReference type="Proteomes" id="UP001162031"/>
    </source>
</evidence>
<dbReference type="SMART" id="SM00220">
    <property type="entry name" value="S_TKc"/>
    <property type="match status" value="1"/>
</dbReference>
<feature type="binding site" evidence="14">
    <location>
        <position position="517"/>
    </location>
    <ligand>
        <name>ATP</name>
        <dbReference type="ChEBI" id="CHEBI:30616"/>
    </ligand>
</feature>
<dbReference type="CDD" id="cd05117">
    <property type="entry name" value="STKc_CAMK"/>
    <property type="match status" value="1"/>
</dbReference>
<keyword evidence="5" id="KW-0479">Metal-binding</keyword>
<comment type="caution">
    <text evidence="18">The sequence shown here is derived from an EMBL/GenBank/DDBJ whole genome shotgun (WGS) entry which is preliminary data.</text>
</comment>
<dbReference type="PROSITE" id="PS00108">
    <property type="entry name" value="PROTEIN_KINASE_ST"/>
    <property type="match status" value="1"/>
</dbReference>
<dbReference type="Gene3D" id="1.10.510.10">
    <property type="entry name" value="Transferase(Phosphotransferase) domain 1"/>
    <property type="match status" value="1"/>
</dbReference>
<evidence type="ECO:0000313" key="18">
    <source>
        <dbReference type="EMBL" id="CAI5739403.1"/>
    </source>
</evidence>
<dbReference type="Pfam" id="PF00069">
    <property type="entry name" value="Pkinase"/>
    <property type="match status" value="1"/>
</dbReference>
<dbReference type="FunFam" id="1.10.510.10:FF:000571">
    <property type="entry name" value="Maternal embryonic leucine zipper kinase"/>
    <property type="match status" value="1"/>
</dbReference>
<dbReference type="Proteomes" id="UP001162031">
    <property type="component" value="Unassembled WGS sequence"/>
</dbReference>
<evidence type="ECO:0000259" key="17">
    <source>
        <dbReference type="PROSITE" id="PS50011"/>
    </source>
</evidence>
<comment type="catalytic activity">
    <reaction evidence="13">
        <text>L-seryl-[protein] + ATP = O-phospho-L-seryl-[protein] + ADP + H(+)</text>
        <dbReference type="Rhea" id="RHEA:17989"/>
        <dbReference type="Rhea" id="RHEA-COMP:9863"/>
        <dbReference type="Rhea" id="RHEA-COMP:11604"/>
        <dbReference type="ChEBI" id="CHEBI:15378"/>
        <dbReference type="ChEBI" id="CHEBI:29999"/>
        <dbReference type="ChEBI" id="CHEBI:30616"/>
        <dbReference type="ChEBI" id="CHEBI:83421"/>
        <dbReference type="ChEBI" id="CHEBI:456216"/>
        <dbReference type="EC" id="2.7.11.1"/>
    </reaction>
</comment>
<dbReference type="PROSITE" id="PS00107">
    <property type="entry name" value="PROTEIN_KINASE_ATP"/>
    <property type="match status" value="1"/>
</dbReference>
<proteinExistence type="inferred from homology"/>
<evidence type="ECO:0000256" key="9">
    <source>
        <dbReference type="ARBA" id="ARBA00022837"/>
    </source>
</evidence>
<evidence type="ECO:0000256" key="8">
    <source>
        <dbReference type="ARBA" id="ARBA00022777"/>
    </source>
</evidence>
<dbReference type="Pfam" id="PF00169">
    <property type="entry name" value="PH"/>
    <property type="match status" value="1"/>
</dbReference>
<dbReference type="InterPro" id="IPR001849">
    <property type="entry name" value="PH_domain"/>
</dbReference>
<evidence type="ECO:0000256" key="11">
    <source>
        <dbReference type="ARBA" id="ARBA00024334"/>
    </source>
</evidence>
<evidence type="ECO:0000256" key="7">
    <source>
        <dbReference type="ARBA" id="ARBA00022741"/>
    </source>
</evidence>
<dbReference type="FunFam" id="3.30.200.20:FF:000315">
    <property type="entry name" value="Calcium-dependent protein kinase 3"/>
    <property type="match status" value="1"/>
</dbReference>
<evidence type="ECO:0000256" key="1">
    <source>
        <dbReference type="ARBA" id="ARBA00001946"/>
    </source>
</evidence>
<evidence type="ECO:0000256" key="4">
    <source>
        <dbReference type="ARBA" id="ARBA00022679"/>
    </source>
</evidence>
<dbReference type="Gene3D" id="2.30.29.30">
    <property type="entry name" value="Pleckstrin-homology domain (PH domain)/Phosphotyrosine-binding domain (PTB)"/>
    <property type="match status" value="1"/>
</dbReference>
<evidence type="ECO:0000256" key="13">
    <source>
        <dbReference type="ARBA" id="ARBA00048679"/>
    </source>
</evidence>
<dbReference type="SUPFAM" id="SSF50729">
    <property type="entry name" value="PH domain-like"/>
    <property type="match status" value="1"/>
</dbReference>
<evidence type="ECO:0000256" key="14">
    <source>
        <dbReference type="PROSITE-ProRule" id="PRU10141"/>
    </source>
</evidence>
<dbReference type="InterPro" id="IPR017441">
    <property type="entry name" value="Protein_kinase_ATP_BS"/>
</dbReference>
<evidence type="ECO:0000256" key="2">
    <source>
        <dbReference type="ARBA" id="ARBA00012513"/>
    </source>
</evidence>
<evidence type="ECO:0000259" key="16">
    <source>
        <dbReference type="PROSITE" id="PS50003"/>
    </source>
</evidence>
<keyword evidence="6" id="KW-0677">Repeat</keyword>
<keyword evidence="8" id="KW-0418">Kinase</keyword>
<dbReference type="GO" id="GO:0004674">
    <property type="term" value="F:protein serine/threonine kinase activity"/>
    <property type="evidence" value="ECO:0007669"/>
    <property type="project" value="UniProtKB-KW"/>
</dbReference>
<feature type="compositionally biased region" description="Low complexity" evidence="15">
    <location>
        <begin position="61"/>
        <end position="73"/>
    </location>
</feature>
<keyword evidence="9" id="KW-0106">Calcium</keyword>
<dbReference type="GO" id="GO:0005524">
    <property type="term" value="F:ATP binding"/>
    <property type="evidence" value="ECO:0007669"/>
    <property type="project" value="UniProtKB-UniRule"/>
</dbReference>
<dbReference type="EMBL" id="CANTFL010001420">
    <property type="protein sequence ID" value="CAI5739403.1"/>
    <property type="molecule type" value="Genomic_DNA"/>
</dbReference>
<name>A0AAV0UT13_HYABA</name>
<dbReference type="AlphaFoldDB" id="A0AAV0UT13"/>
<dbReference type="SUPFAM" id="SSF56112">
    <property type="entry name" value="Protein kinase-like (PK-like)"/>
    <property type="match status" value="1"/>
</dbReference>
<keyword evidence="3" id="KW-0723">Serine/threonine-protein kinase</keyword>
<keyword evidence="19" id="KW-1185">Reference proteome</keyword>
<evidence type="ECO:0000256" key="15">
    <source>
        <dbReference type="SAM" id="MobiDB-lite"/>
    </source>
</evidence>
<feature type="region of interest" description="Disordered" evidence="15">
    <location>
        <begin position="1"/>
        <end position="74"/>
    </location>
</feature>
<comment type="catalytic activity">
    <reaction evidence="12">
        <text>L-threonyl-[protein] + ATP = O-phospho-L-threonyl-[protein] + ADP + H(+)</text>
        <dbReference type="Rhea" id="RHEA:46608"/>
        <dbReference type="Rhea" id="RHEA-COMP:11060"/>
        <dbReference type="Rhea" id="RHEA-COMP:11605"/>
        <dbReference type="ChEBI" id="CHEBI:15378"/>
        <dbReference type="ChEBI" id="CHEBI:30013"/>
        <dbReference type="ChEBI" id="CHEBI:30616"/>
        <dbReference type="ChEBI" id="CHEBI:61977"/>
        <dbReference type="ChEBI" id="CHEBI:456216"/>
        <dbReference type="EC" id="2.7.11.1"/>
    </reaction>
</comment>
<feature type="compositionally biased region" description="Basic and acidic residues" evidence="15">
    <location>
        <begin position="45"/>
        <end position="55"/>
    </location>
</feature>
<keyword evidence="7 14" id="KW-0547">Nucleotide-binding</keyword>
<dbReference type="SMART" id="SM00233">
    <property type="entry name" value="PH"/>
    <property type="match status" value="1"/>
</dbReference>
<dbReference type="GO" id="GO:0046872">
    <property type="term" value="F:metal ion binding"/>
    <property type="evidence" value="ECO:0007669"/>
    <property type="project" value="UniProtKB-KW"/>
</dbReference>